<dbReference type="EMBL" id="JBHRZT010000068">
    <property type="protein sequence ID" value="MFC3885119.1"/>
    <property type="molecule type" value="Genomic_DNA"/>
</dbReference>
<protein>
    <submittedName>
        <fullName evidence="2">DUF3967 domain-containing protein</fullName>
    </submittedName>
</protein>
<proteinExistence type="predicted"/>
<name>A0ABV8B7E8_9BACI</name>
<organism evidence="2 3">
    <name type="scientific">Bacillus songklensis</name>
    <dbReference type="NCBI Taxonomy" id="1069116"/>
    <lineage>
        <taxon>Bacteria</taxon>
        <taxon>Bacillati</taxon>
        <taxon>Bacillota</taxon>
        <taxon>Bacilli</taxon>
        <taxon>Bacillales</taxon>
        <taxon>Bacillaceae</taxon>
        <taxon>Bacillus</taxon>
    </lineage>
</organism>
<reference evidence="2" key="3">
    <citation type="submission" date="2024-09" db="EMBL/GenBank/DDBJ databases">
        <authorList>
            <person name="Sun Q."/>
            <person name="Mori K."/>
        </authorList>
    </citation>
    <scope>NUCLEOTIDE SEQUENCE</scope>
    <source>
        <strain evidence="2">CCUG 61889</strain>
    </source>
</reference>
<evidence type="ECO:0000313" key="2">
    <source>
        <dbReference type="EMBL" id="MFC3885119.1"/>
    </source>
</evidence>
<evidence type="ECO:0000313" key="3">
    <source>
        <dbReference type="Proteomes" id="UP001595752"/>
    </source>
</evidence>
<dbReference type="RefSeq" id="WP_377911753.1">
    <property type="nucleotide sequence ID" value="NZ_JBHRZT010000008.1"/>
</dbReference>
<reference evidence="3" key="2">
    <citation type="journal article" date="2019" name="Int. J. Syst. Evol. Microbiol.">
        <title>The Global Catalogue of Microorganisms (GCM) 10K type strain sequencing project: providing services to taxonomists for standard genome sequencing and annotation.</title>
        <authorList>
            <consortium name="The Broad Institute Genomics Platform"/>
            <consortium name="The Broad Institute Genome Sequencing Center for Infectious Disease"/>
            <person name="Wu L."/>
            <person name="Ma J."/>
        </authorList>
    </citation>
    <scope>NUCLEOTIDE SEQUENCE [LARGE SCALE GENOMIC DNA]</scope>
    <source>
        <strain evidence="3">CCUG 61889</strain>
    </source>
</reference>
<accession>A0ABV8B7E8</accession>
<sequence>MLQAVNHFLQAFFDVEVEERDQKLLHAVHEIQES</sequence>
<keyword evidence="3" id="KW-1185">Reference proteome</keyword>
<dbReference type="EMBL" id="JBHRZT010000008">
    <property type="protein sequence ID" value="MFC3882349.1"/>
    <property type="molecule type" value="Genomic_DNA"/>
</dbReference>
<dbReference type="Proteomes" id="UP001595752">
    <property type="component" value="Unassembled WGS sequence"/>
</dbReference>
<comment type="caution">
    <text evidence="2">The sequence shown here is derived from an EMBL/GenBank/DDBJ whole genome shotgun (WGS) entry which is preliminary data.</text>
</comment>
<evidence type="ECO:0000313" key="1">
    <source>
        <dbReference type="EMBL" id="MFC3882349.1"/>
    </source>
</evidence>
<gene>
    <name evidence="1" type="ORF">ACFOU2_01920</name>
    <name evidence="2" type="ORF">ACFOU2_17250</name>
</gene>
<reference evidence="2" key="1">
    <citation type="journal article" date="2014" name="Int. J. Syst. Evol. Microbiol.">
        <title>Complete genome of a new Firmicutes species belonging to the dominant human colonic microbiota ('Ruminococcus bicirculans') reveals two chromosomes and a selective capacity to utilize plant glucans.</title>
        <authorList>
            <consortium name="NISC Comparative Sequencing Program"/>
            <person name="Wegmann U."/>
            <person name="Louis P."/>
            <person name="Goesmann A."/>
            <person name="Henrissat B."/>
            <person name="Duncan S.H."/>
            <person name="Flint H.J."/>
        </authorList>
    </citation>
    <scope>NUCLEOTIDE SEQUENCE</scope>
    <source>
        <strain evidence="2">CCUG 61889</strain>
    </source>
</reference>